<dbReference type="Pfam" id="PF24883">
    <property type="entry name" value="NPHP3_N"/>
    <property type="match status" value="1"/>
</dbReference>
<dbReference type="InterPro" id="IPR056884">
    <property type="entry name" value="NPHP3-like_N"/>
</dbReference>
<dbReference type="InterPro" id="IPR056693">
    <property type="entry name" value="DUF7791"/>
</dbReference>
<name>A0A8H5J2P3_9HYPO</name>
<keyword evidence="1" id="KW-0677">Repeat</keyword>
<accession>A0A8H5J2P3</accession>
<proteinExistence type="predicted"/>
<dbReference type="SUPFAM" id="SSF52540">
    <property type="entry name" value="P-loop containing nucleoside triphosphate hydrolases"/>
    <property type="match status" value="1"/>
</dbReference>
<evidence type="ECO:0000313" key="4">
    <source>
        <dbReference type="EMBL" id="KAF5546410.1"/>
    </source>
</evidence>
<reference evidence="4 5" key="1">
    <citation type="submission" date="2020-05" db="EMBL/GenBank/DDBJ databases">
        <title>Identification and distribution of gene clusters putatively required for synthesis of sphingolipid metabolism inhibitors in phylogenetically diverse species of the filamentous fungus Fusarium.</title>
        <authorList>
            <person name="Kim H.-S."/>
            <person name="Busman M."/>
            <person name="Brown D.W."/>
            <person name="Divon H."/>
            <person name="Uhlig S."/>
            <person name="Proctor R.H."/>
        </authorList>
    </citation>
    <scope>NUCLEOTIDE SEQUENCE [LARGE SCALE GENOMIC DNA]</scope>
    <source>
        <strain evidence="4 5">NRRL 25196</strain>
    </source>
</reference>
<dbReference type="AlphaFoldDB" id="A0A8H5J2P3"/>
<keyword evidence="5" id="KW-1185">Reference proteome</keyword>
<gene>
    <name evidence="4" type="ORF">FNAPI_8846</name>
</gene>
<evidence type="ECO:0000259" key="3">
    <source>
        <dbReference type="Pfam" id="PF25053"/>
    </source>
</evidence>
<evidence type="ECO:0000256" key="1">
    <source>
        <dbReference type="ARBA" id="ARBA00022737"/>
    </source>
</evidence>
<dbReference type="PANTHER" id="PTHR10039">
    <property type="entry name" value="AMELOGENIN"/>
    <property type="match status" value="1"/>
</dbReference>
<feature type="domain" description="DUF7791" evidence="3">
    <location>
        <begin position="586"/>
        <end position="716"/>
    </location>
</feature>
<organism evidence="4 5">
    <name type="scientific">Fusarium napiforme</name>
    <dbReference type="NCBI Taxonomy" id="42672"/>
    <lineage>
        <taxon>Eukaryota</taxon>
        <taxon>Fungi</taxon>
        <taxon>Dikarya</taxon>
        <taxon>Ascomycota</taxon>
        <taxon>Pezizomycotina</taxon>
        <taxon>Sordariomycetes</taxon>
        <taxon>Hypocreomycetidae</taxon>
        <taxon>Hypocreales</taxon>
        <taxon>Nectriaceae</taxon>
        <taxon>Fusarium</taxon>
        <taxon>Fusarium fujikuroi species complex</taxon>
    </lineage>
</organism>
<comment type="caution">
    <text evidence="4">The sequence shown here is derived from an EMBL/GenBank/DDBJ whole genome shotgun (WGS) entry which is preliminary data.</text>
</comment>
<evidence type="ECO:0000259" key="2">
    <source>
        <dbReference type="Pfam" id="PF24883"/>
    </source>
</evidence>
<sequence>MSGAEAAIAGIGFLCNAMQIITFGRDFIQVYRQVRDESSPDTKLESYLRSAKACFDAMNSSALATSQVLPPTRDQQQIIEIGKKLEESMTQLQYKFSELYIDDTCRRGFRGKVDMVRKALASLWQGKELESLETNLKRYESLLHGIVLHRICSQSQAAEISSKDGFNKLDTGLQSIITQLAHGCTQISELSIESLKTRNLVTQEHKSTRAIIIEGFTTTQGAISSFRHSMTQELQDIAGRDQSRNFEKEHNELLQTIRFPEMNSRKNHISENYPGTFDWVFKNLDDDEDLDDTLDSPMPANTTRPADLNCFPDWLESSAQQFWVSGKPASGKSSLMKFLATNPLTLQHLQAQHRNIQILTHYFWKPGQPLQKNVEGMTRSLLYQLLHRNRGLAQRLCAEQPTIQDKRDRGDWDMNELKKALCWAIEFSGNTFCIFLDGLDEAKEFEDLPFGDNQNTQVIYDLLKLDNIKLCASSREEVPFIRFFAGQPRLRTHRLNENDIYHFAKNRLETSGLSSDDRSRLLWTVVQKANGVFLWVVLVVESLNQAIRLGGTNEFEERLAQTPSDLHDLLVDMWTRPGDEAKLSTYELDASRIFNLVLTATKIGVSGYTDSSEMIPFHWMRSTLVMATALEDKPFLSVLRESGQIQVQELLARCARVEERLWLVCRGLLEVTTPEDVDRPCAGNEALYKYSLRRVDFIHRCAFDFMTDTQFGHQCLTLCHWSTIEQAERLLVGHLIKSRFLRYKSKRYDMQIAGERTRSGSSCESFQPPALNISLNWIDYDMYFRSSMLKELRDWQQRGLFYNHLHLKCSISATYPSNPRELEFIEHVVRTAYSGALVSDPLDQVSDVSLLEAIPALLCALVNSNGSITMGSCLNFVDYVLTRLESETDRGRQDVSSQGQRDVRNETRLLHSWFVMQCLHGISTDWSNDRHKIIDLLHRFSHTLSSPSDWQRPLVLEYGVSDDLSVLSKSGEERDFGFRQYTLAIGNFVTAYHLLGQRLPDLVGCALHIRPPQDAKGRFEIIVNRLNEDSLDGDKDSFHLQEVIIGVRDIADCIKENLPESGFST</sequence>
<evidence type="ECO:0000313" key="5">
    <source>
        <dbReference type="Proteomes" id="UP000574317"/>
    </source>
</evidence>
<feature type="domain" description="Nephrocystin 3-like N-terminal" evidence="2">
    <location>
        <begin position="311"/>
        <end position="475"/>
    </location>
</feature>
<evidence type="ECO:0008006" key="6">
    <source>
        <dbReference type="Google" id="ProtNLM"/>
    </source>
</evidence>
<dbReference type="Pfam" id="PF25053">
    <property type="entry name" value="DUF7791"/>
    <property type="match status" value="1"/>
</dbReference>
<protein>
    <recommendedName>
        <fullName evidence="6">NACHT domain-containing protein</fullName>
    </recommendedName>
</protein>
<dbReference type="Gene3D" id="3.40.50.300">
    <property type="entry name" value="P-loop containing nucleotide triphosphate hydrolases"/>
    <property type="match status" value="1"/>
</dbReference>
<dbReference type="Proteomes" id="UP000574317">
    <property type="component" value="Unassembled WGS sequence"/>
</dbReference>
<dbReference type="EMBL" id="JAAOAO010000345">
    <property type="protein sequence ID" value="KAF5546410.1"/>
    <property type="molecule type" value="Genomic_DNA"/>
</dbReference>
<dbReference type="PANTHER" id="PTHR10039:SF5">
    <property type="entry name" value="NACHT DOMAIN-CONTAINING PROTEIN"/>
    <property type="match status" value="1"/>
</dbReference>
<dbReference type="InterPro" id="IPR027417">
    <property type="entry name" value="P-loop_NTPase"/>
</dbReference>